<evidence type="ECO:0000256" key="1">
    <source>
        <dbReference type="SAM" id="SignalP"/>
    </source>
</evidence>
<organism evidence="2 3">
    <name type="scientific">Zhongshania marina</name>
    <dbReference type="NCBI Taxonomy" id="2304603"/>
    <lineage>
        <taxon>Bacteria</taxon>
        <taxon>Pseudomonadati</taxon>
        <taxon>Pseudomonadota</taxon>
        <taxon>Gammaproteobacteria</taxon>
        <taxon>Cellvibrionales</taxon>
        <taxon>Spongiibacteraceae</taxon>
        <taxon>Zhongshania</taxon>
    </lineage>
</organism>
<proteinExistence type="predicted"/>
<comment type="caution">
    <text evidence="2">The sequence shown here is derived from an EMBL/GenBank/DDBJ whole genome shotgun (WGS) entry which is preliminary data.</text>
</comment>
<accession>A0A2S4HCE7</accession>
<gene>
    <name evidence="2" type="ORF">C0068_15890</name>
</gene>
<name>A0A2S4HCE7_9GAMM</name>
<evidence type="ECO:0000313" key="3">
    <source>
        <dbReference type="Proteomes" id="UP000237222"/>
    </source>
</evidence>
<sequence>MKINNMKLLFAGCVLSTAMTANAQSLDSIPVLGGLLAGLGGGGIPSLSAFPDLGLGGVSSAGSSVLSPLVSQVLGSEAADAVISGGIPVVGELLVSDAFAPFLGIGGQLLTTVSLGNILIMPLQLAPAGL</sequence>
<evidence type="ECO:0008006" key="4">
    <source>
        <dbReference type="Google" id="ProtNLM"/>
    </source>
</evidence>
<evidence type="ECO:0000313" key="2">
    <source>
        <dbReference type="EMBL" id="POP51640.1"/>
    </source>
</evidence>
<dbReference type="EMBL" id="PQGG01000036">
    <property type="protein sequence ID" value="POP51640.1"/>
    <property type="molecule type" value="Genomic_DNA"/>
</dbReference>
<keyword evidence="1" id="KW-0732">Signal</keyword>
<feature type="signal peptide" evidence="1">
    <location>
        <begin position="1"/>
        <end position="23"/>
    </location>
</feature>
<dbReference type="Proteomes" id="UP000237222">
    <property type="component" value="Unassembled WGS sequence"/>
</dbReference>
<dbReference type="AlphaFoldDB" id="A0A2S4HCE7"/>
<feature type="chain" id="PRO_5015558957" description="DUF2780 domain-containing protein" evidence="1">
    <location>
        <begin position="24"/>
        <end position="130"/>
    </location>
</feature>
<protein>
    <recommendedName>
        <fullName evidence="4">DUF2780 domain-containing protein</fullName>
    </recommendedName>
</protein>
<dbReference type="RefSeq" id="WP_103685469.1">
    <property type="nucleotide sequence ID" value="NZ_PQGG01000036.1"/>
</dbReference>
<reference evidence="2" key="1">
    <citation type="submission" date="2018-01" db="EMBL/GenBank/DDBJ databases">
        <authorList>
            <person name="Yu X.-D."/>
        </authorList>
    </citation>
    <scope>NUCLEOTIDE SEQUENCE</scope>
    <source>
        <strain evidence="2">ZX-21</strain>
    </source>
</reference>